<accession>A0A1S2PTA1</accession>
<sequence>MSDTSTTLPTAPPGLDRDDLFRQLNEDGVALTPPLLTRAQCRRIAAAFDDPALFRSTVVMQRHRFGRGTYKYFADPAAVPLVQQLREWLYPQLAWMANRWAPLLGERPFPDTLDELLAECAAQGQSRPTPLLLRYDRGDYACLHQDVYGDIVFPLQVAVMLNEPGEDFTGGENVFVEQRPRSQSRALVIKPGLGQGMVFPVRHRPVRAVHGYRRHPMRHGTNAVTSGRRTVLGLIFHNAR</sequence>
<dbReference type="Proteomes" id="UP000179642">
    <property type="component" value="Unassembled WGS sequence"/>
</dbReference>
<proteinExistence type="predicted"/>
<comment type="caution">
    <text evidence="1">The sequence shown here is derived from an EMBL/GenBank/DDBJ whole genome shotgun (WGS) entry which is preliminary data.</text>
</comment>
<gene>
    <name evidence="1" type="ORF">BIV23_31630</name>
</gene>
<dbReference type="Pfam" id="PF09859">
    <property type="entry name" value="Oxygenase-NA"/>
    <property type="match status" value="1"/>
</dbReference>
<evidence type="ECO:0000313" key="1">
    <source>
        <dbReference type="EMBL" id="OIJ97048.1"/>
    </source>
</evidence>
<reference evidence="1 2" key="1">
    <citation type="submission" date="2016-10" db="EMBL/GenBank/DDBJ databases">
        <title>Genome sequence of Streptomyces sp. MUSC 1.</title>
        <authorList>
            <person name="Lee L.-H."/>
            <person name="Ser H.-L."/>
            <person name="Law J.W.-F."/>
        </authorList>
    </citation>
    <scope>NUCLEOTIDE SEQUENCE [LARGE SCALE GENOMIC DNA]</scope>
    <source>
        <strain evidence="1 2">MUSC 1</strain>
    </source>
</reference>
<name>A0A1S2PTA1_9ACTN</name>
<dbReference type="Gene3D" id="2.60.120.620">
    <property type="entry name" value="q2cbj1_9rhob like domain"/>
    <property type="match status" value="1"/>
</dbReference>
<dbReference type="OrthoDB" id="9781972at2"/>
<protein>
    <submittedName>
        <fullName evidence="1">Proline hydroxylase</fullName>
    </submittedName>
</protein>
<dbReference type="InterPro" id="IPR018655">
    <property type="entry name" value="DUF2086"/>
</dbReference>
<organism evidence="1 2">
    <name type="scientific">Streptomyces monashensis</name>
    <dbReference type="NCBI Taxonomy" id="1678012"/>
    <lineage>
        <taxon>Bacteria</taxon>
        <taxon>Bacillati</taxon>
        <taxon>Actinomycetota</taxon>
        <taxon>Actinomycetes</taxon>
        <taxon>Kitasatosporales</taxon>
        <taxon>Streptomycetaceae</taxon>
        <taxon>Streptomyces</taxon>
    </lineage>
</organism>
<dbReference type="AlphaFoldDB" id="A0A1S2PTA1"/>
<dbReference type="EMBL" id="MLYO01000059">
    <property type="protein sequence ID" value="OIJ97048.1"/>
    <property type="molecule type" value="Genomic_DNA"/>
</dbReference>
<keyword evidence="2" id="KW-1185">Reference proteome</keyword>
<evidence type="ECO:0000313" key="2">
    <source>
        <dbReference type="Proteomes" id="UP000179642"/>
    </source>
</evidence>
<dbReference type="RefSeq" id="WP_071384415.1">
    <property type="nucleotide sequence ID" value="NZ_MLYO01000059.1"/>
</dbReference>